<gene>
    <name evidence="4" type="ORF">KDK92_03195</name>
</gene>
<dbReference type="SUPFAM" id="SSF55811">
    <property type="entry name" value="Nudix"/>
    <property type="match status" value="1"/>
</dbReference>
<keyword evidence="5" id="KW-1185">Reference proteome</keyword>
<dbReference type="CDD" id="cd18876">
    <property type="entry name" value="NUDIX_Hydrolase"/>
    <property type="match status" value="1"/>
</dbReference>
<dbReference type="InterPro" id="IPR015797">
    <property type="entry name" value="NUDIX_hydrolase-like_dom_sf"/>
</dbReference>
<evidence type="ECO:0000256" key="1">
    <source>
        <dbReference type="ARBA" id="ARBA00001946"/>
    </source>
</evidence>
<dbReference type="GO" id="GO:0016787">
    <property type="term" value="F:hydrolase activity"/>
    <property type="evidence" value="ECO:0007669"/>
    <property type="project" value="UniProtKB-KW"/>
</dbReference>
<dbReference type="Pfam" id="PF00293">
    <property type="entry name" value="NUDIX"/>
    <property type="match status" value="1"/>
</dbReference>
<keyword evidence="2 4" id="KW-0378">Hydrolase</keyword>
<evidence type="ECO:0000313" key="4">
    <source>
        <dbReference type="EMBL" id="MCM1988732.1"/>
    </source>
</evidence>
<evidence type="ECO:0000313" key="5">
    <source>
        <dbReference type="Proteomes" id="UP001056429"/>
    </source>
</evidence>
<evidence type="ECO:0000259" key="3">
    <source>
        <dbReference type="PROSITE" id="PS51462"/>
    </source>
</evidence>
<dbReference type="Proteomes" id="UP001056429">
    <property type="component" value="Unassembled WGS sequence"/>
</dbReference>
<comment type="caution">
    <text evidence="4">The sequence shown here is derived from an EMBL/GenBank/DDBJ whole genome shotgun (WGS) entry which is preliminary data.</text>
</comment>
<reference evidence="4" key="2">
    <citation type="submission" date="2021-04" db="EMBL/GenBank/DDBJ databases">
        <authorList>
            <person name="Dong X."/>
        </authorList>
    </citation>
    <scope>NUCLEOTIDE SEQUENCE</scope>
    <source>
        <strain evidence="4">ZWT</strain>
    </source>
</reference>
<accession>A0A9J6NXE8</accession>
<dbReference type="AlphaFoldDB" id="A0A9J6NXE8"/>
<name>A0A9J6NXE8_9CLOT</name>
<proteinExistence type="predicted"/>
<feature type="domain" description="Nudix hydrolase" evidence="3">
    <location>
        <begin position="11"/>
        <end position="140"/>
    </location>
</feature>
<dbReference type="RefSeq" id="WP_250857601.1">
    <property type="nucleotide sequence ID" value="NZ_JAGSOJ010000001.1"/>
</dbReference>
<dbReference type="EMBL" id="JAGSOJ010000001">
    <property type="protein sequence ID" value="MCM1988732.1"/>
    <property type="molecule type" value="Genomic_DNA"/>
</dbReference>
<reference evidence="4" key="1">
    <citation type="journal article" date="2021" name="mSystems">
        <title>Bacteria and Archaea Synergistically Convert Glycine Betaine to Biogenic Methane in the Formosa Cold Seep of the South China Sea.</title>
        <authorList>
            <person name="Li L."/>
            <person name="Zhang W."/>
            <person name="Zhang S."/>
            <person name="Song L."/>
            <person name="Sun Q."/>
            <person name="Zhang H."/>
            <person name="Xiang H."/>
            <person name="Dong X."/>
        </authorList>
    </citation>
    <scope>NUCLEOTIDE SEQUENCE</scope>
    <source>
        <strain evidence="4">ZWT</strain>
    </source>
</reference>
<comment type="cofactor">
    <cofactor evidence="1">
        <name>Mg(2+)</name>
        <dbReference type="ChEBI" id="CHEBI:18420"/>
    </cofactor>
</comment>
<sequence>MNLEFYEKLPKKRMASGAIFFNDKMELLVVKPTYIDDWSIPGGVIELNESPAEGCKRELKEELSLDIKLKDLLVVDYYNGTETSTESLNFIFYAGVLNTSSINEIKLPPEELENYKFIKIQEIERYLSGRLLRRVKQALRALDEKKTSYLENQENFFIL</sequence>
<organism evidence="4 5">
    <name type="scientific">Oceanirhabdus seepicola</name>
    <dbReference type="NCBI Taxonomy" id="2828781"/>
    <lineage>
        <taxon>Bacteria</taxon>
        <taxon>Bacillati</taxon>
        <taxon>Bacillota</taxon>
        <taxon>Clostridia</taxon>
        <taxon>Eubacteriales</taxon>
        <taxon>Clostridiaceae</taxon>
        <taxon>Oceanirhabdus</taxon>
    </lineage>
</organism>
<evidence type="ECO:0000256" key="2">
    <source>
        <dbReference type="ARBA" id="ARBA00022801"/>
    </source>
</evidence>
<dbReference type="InterPro" id="IPR000086">
    <property type="entry name" value="NUDIX_hydrolase_dom"/>
</dbReference>
<dbReference type="PROSITE" id="PS51462">
    <property type="entry name" value="NUDIX"/>
    <property type="match status" value="1"/>
</dbReference>
<protein>
    <submittedName>
        <fullName evidence="4">NUDIX hydrolase</fullName>
    </submittedName>
</protein>
<dbReference type="Gene3D" id="3.90.79.10">
    <property type="entry name" value="Nucleoside Triphosphate Pyrophosphohydrolase"/>
    <property type="match status" value="1"/>
</dbReference>
<dbReference type="PANTHER" id="PTHR43046">
    <property type="entry name" value="GDP-MANNOSE MANNOSYL HYDROLASE"/>
    <property type="match status" value="1"/>
</dbReference>
<dbReference type="PANTHER" id="PTHR43046:SF14">
    <property type="entry name" value="MUTT_NUDIX FAMILY PROTEIN"/>
    <property type="match status" value="1"/>
</dbReference>